<comment type="caution">
    <text evidence="3">The sequence shown here is derived from an EMBL/GenBank/DDBJ whole genome shotgun (WGS) entry which is preliminary data.</text>
</comment>
<protein>
    <submittedName>
        <fullName evidence="3">Glutamine amidotransferase</fullName>
    </submittedName>
</protein>
<dbReference type="Pfam" id="PF07685">
    <property type="entry name" value="GATase_3"/>
    <property type="match status" value="1"/>
</dbReference>
<evidence type="ECO:0000313" key="4">
    <source>
        <dbReference type="Proteomes" id="UP000886787"/>
    </source>
</evidence>
<reference evidence="3" key="1">
    <citation type="submission" date="2020-10" db="EMBL/GenBank/DDBJ databases">
        <authorList>
            <person name="Gilroy R."/>
        </authorList>
    </citation>
    <scope>NUCLEOTIDE SEQUENCE</scope>
    <source>
        <strain evidence="3">ChiSjej1B19-3389</strain>
    </source>
</reference>
<dbReference type="GO" id="GO:0003824">
    <property type="term" value="F:catalytic activity"/>
    <property type="evidence" value="ECO:0007669"/>
    <property type="project" value="InterPro"/>
</dbReference>
<name>A0A9D0ZJD6_9FIRM</name>
<proteinExistence type="predicted"/>
<evidence type="ECO:0000313" key="3">
    <source>
        <dbReference type="EMBL" id="HIQ80491.1"/>
    </source>
</evidence>
<dbReference type="Proteomes" id="UP000886787">
    <property type="component" value="Unassembled WGS sequence"/>
</dbReference>
<feature type="domain" description="CobB/CobQ-like glutamine amidotransferase" evidence="2">
    <location>
        <begin position="6"/>
        <end position="193"/>
    </location>
</feature>
<keyword evidence="1 3" id="KW-0315">Glutamine amidotransferase</keyword>
<evidence type="ECO:0000259" key="2">
    <source>
        <dbReference type="Pfam" id="PF07685"/>
    </source>
</evidence>
<sequence length="245" mass="27473">MKLKLLHLYADLMNLYGEYGNIAVLKRNLEDQGAQVSVIKAETAAGLSFGAFDFVYIGSGTEKNMKKALADLRKEKESFARAVQGGTVMLLTGNAFEMLGKIVTDCTGKNYEGLCLAPFTTTEQCKKRVTGDCYCVCDFLHEPLVGFINKCSAIQGVETPLFDMQMGFGNSENETLEGLHLRNLFGTHMIGPILIKNPHFLEYIVVLLCTRQNAEFVPVHKEYPYAQRAYIVTKEKLYARMQREI</sequence>
<gene>
    <name evidence="3" type="ORF">IAD32_04310</name>
</gene>
<evidence type="ECO:0000256" key="1">
    <source>
        <dbReference type="ARBA" id="ARBA00022962"/>
    </source>
</evidence>
<dbReference type="AlphaFoldDB" id="A0A9D0ZJD6"/>
<dbReference type="EMBL" id="DVFW01000024">
    <property type="protein sequence ID" value="HIQ80491.1"/>
    <property type="molecule type" value="Genomic_DNA"/>
</dbReference>
<dbReference type="InterPro" id="IPR011698">
    <property type="entry name" value="GATase_3"/>
</dbReference>
<accession>A0A9D0ZJD6</accession>
<organism evidence="3 4">
    <name type="scientific">Candidatus Scatavimonas merdigallinarum</name>
    <dbReference type="NCBI Taxonomy" id="2840914"/>
    <lineage>
        <taxon>Bacteria</taxon>
        <taxon>Bacillati</taxon>
        <taxon>Bacillota</taxon>
        <taxon>Clostridia</taxon>
        <taxon>Eubacteriales</taxon>
        <taxon>Oscillospiraceae</taxon>
        <taxon>Oscillospiraceae incertae sedis</taxon>
        <taxon>Candidatus Scatavimonas</taxon>
    </lineage>
</organism>
<reference evidence="3" key="2">
    <citation type="journal article" date="2021" name="PeerJ">
        <title>Extensive microbial diversity within the chicken gut microbiome revealed by metagenomics and culture.</title>
        <authorList>
            <person name="Gilroy R."/>
            <person name="Ravi A."/>
            <person name="Getino M."/>
            <person name="Pursley I."/>
            <person name="Horton D.L."/>
            <person name="Alikhan N.F."/>
            <person name="Baker D."/>
            <person name="Gharbi K."/>
            <person name="Hall N."/>
            <person name="Watson M."/>
            <person name="Adriaenssens E.M."/>
            <person name="Foster-Nyarko E."/>
            <person name="Jarju S."/>
            <person name="Secka A."/>
            <person name="Antonio M."/>
            <person name="Oren A."/>
            <person name="Chaudhuri R.R."/>
            <person name="La Ragione R."/>
            <person name="Hildebrand F."/>
            <person name="Pallen M.J."/>
        </authorList>
    </citation>
    <scope>NUCLEOTIDE SEQUENCE</scope>
    <source>
        <strain evidence="3">ChiSjej1B19-3389</strain>
    </source>
</reference>